<comment type="caution">
    <text evidence="2">The sequence shown here is derived from an EMBL/GenBank/DDBJ whole genome shotgun (WGS) entry which is preliminary data.</text>
</comment>
<keyword evidence="1" id="KW-0472">Membrane</keyword>
<evidence type="ECO:0000313" key="3">
    <source>
        <dbReference type="Proteomes" id="UP000650477"/>
    </source>
</evidence>
<sequence>MKAGNIIALLISVIAIFLLSYILSGAPDNTSLLDKLNPIDAFQGLAFALAWGYVGHPMVAYLLTLLIFALVFVGIFFFTRILIDKILR</sequence>
<feature type="transmembrane region" description="Helical" evidence="1">
    <location>
        <begin position="6"/>
        <end position="24"/>
    </location>
</feature>
<feature type="transmembrane region" description="Helical" evidence="1">
    <location>
        <begin position="60"/>
        <end position="83"/>
    </location>
</feature>
<name>A0A8I0U602_MORMO</name>
<keyword evidence="1" id="KW-0812">Transmembrane</keyword>
<accession>A0A8I0U602</accession>
<dbReference type="EMBL" id="PKLF01000033">
    <property type="protein sequence ID" value="MBE8614635.1"/>
    <property type="molecule type" value="Genomic_DNA"/>
</dbReference>
<organism evidence="2 3">
    <name type="scientific">Morganella morganii</name>
    <name type="common">Proteus morganii</name>
    <dbReference type="NCBI Taxonomy" id="582"/>
    <lineage>
        <taxon>Bacteria</taxon>
        <taxon>Pseudomonadati</taxon>
        <taxon>Pseudomonadota</taxon>
        <taxon>Gammaproteobacteria</taxon>
        <taxon>Enterobacterales</taxon>
        <taxon>Morganellaceae</taxon>
        <taxon>Morganella</taxon>
    </lineage>
</organism>
<dbReference type="AlphaFoldDB" id="A0A8I0U602"/>
<evidence type="ECO:0000256" key="1">
    <source>
        <dbReference type="SAM" id="Phobius"/>
    </source>
</evidence>
<protein>
    <submittedName>
        <fullName evidence="2">Uncharacterized protein</fullName>
    </submittedName>
</protein>
<reference evidence="2" key="1">
    <citation type="submission" date="2017-12" db="EMBL/GenBank/DDBJ databases">
        <title>Genome sequencing and analysis.</title>
        <authorList>
            <person name="Huang Y.-T."/>
        </authorList>
    </citation>
    <scope>NUCLEOTIDE SEQUENCE</scope>
    <source>
        <strain evidence="2">VGH116</strain>
    </source>
</reference>
<proteinExistence type="predicted"/>
<keyword evidence="1" id="KW-1133">Transmembrane helix</keyword>
<dbReference type="Proteomes" id="UP000650477">
    <property type="component" value="Unassembled WGS sequence"/>
</dbReference>
<evidence type="ECO:0000313" key="2">
    <source>
        <dbReference type="EMBL" id="MBE8614635.1"/>
    </source>
</evidence>
<dbReference type="RefSeq" id="WP_193830395.1">
    <property type="nucleotide sequence ID" value="NZ_PKLF01000033.1"/>
</dbReference>
<gene>
    <name evidence="2" type="ORF">CYG68_20015</name>
</gene>